<reference evidence="2" key="2">
    <citation type="submission" date="2020-09" db="EMBL/GenBank/DDBJ databases">
        <authorList>
            <person name="Sun Q."/>
            <person name="Sedlacek I."/>
        </authorList>
    </citation>
    <scope>NUCLEOTIDE SEQUENCE</scope>
    <source>
        <strain evidence="2">CCM 7684</strain>
    </source>
</reference>
<dbReference type="Gene3D" id="2.170.150.40">
    <property type="entry name" value="Domain of unknown function (DUF427)"/>
    <property type="match status" value="1"/>
</dbReference>
<protein>
    <recommendedName>
        <fullName evidence="1">DUF427 domain-containing protein</fullName>
    </recommendedName>
</protein>
<name>A0A8J2YNW6_9RHOB</name>
<dbReference type="EMBL" id="BMCP01000009">
    <property type="protein sequence ID" value="GGE55139.1"/>
    <property type="molecule type" value="Genomic_DNA"/>
</dbReference>
<dbReference type="Pfam" id="PF04248">
    <property type="entry name" value="NTP_transf_9"/>
    <property type="match status" value="1"/>
</dbReference>
<reference evidence="2" key="1">
    <citation type="journal article" date="2014" name="Int. J. Syst. Evol. Microbiol.">
        <title>Complete genome sequence of Corynebacterium casei LMG S-19264T (=DSM 44701T), isolated from a smear-ripened cheese.</title>
        <authorList>
            <consortium name="US DOE Joint Genome Institute (JGI-PGF)"/>
            <person name="Walter F."/>
            <person name="Albersmeier A."/>
            <person name="Kalinowski J."/>
            <person name="Ruckert C."/>
        </authorList>
    </citation>
    <scope>NUCLEOTIDE SEQUENCE</scope>
    <source>
        <strain evidence="2">CCM 7684</strain>
    </source>
</reference>
<dbReference type="InterPro" id="IPR007361">
    <property type="entry name" value="DUF427"/>
</dbReference>
<evidence type="ECO:0000259" key="1">
    <source>
        <dbReference type="Pfam" id="PF04248"/>
    </source>
</evidence>
<dbReference type="PANTHER" id="PTHR34310">
    <property type="entry name" value="DUF427 DOMAIN PROTEIN (AFU_ORTHOLOGUE AFUA_3G02220)"/>
    <property type="match status" value="1"/>
</dbReference>
<organism evidence="2 3">
    <name type="scientific">Agaricicola taiwanensis</name>
    <dbReference type="NCBI Taxonomy" id="591372"/>
    <lineage>
        <taxon>Bacteria</taxon>
        <taxon>Pseudomonadati</taxon>
        <taxon>Pseudomonadota</taxon>
        <taxon>Alphaproteobacteria</taxon>
        <taxon>Rhodobacterales</taxon>
        <taxon>Paracoccaceae</taxon>
        <taxon>Agaricicola</taxon>
    </lineage>
</organism>
<dbReference type="RefSeq" id="WP_188411141.1">
    <property type="nucleotide sequence ID" value="NZ_BMCP01000009.1"/>
</dbReference>
<evidence type="ECO:0000313" key="2">
    <source>
        <dbReference type="EMBL" id="GGE55139.1"/>
    </source>
</evidence>
<evidence type="ECO:0000313" key="3">
    <source>
        <dbReference type="Proteomes" id="UP000602745"/>
    </source>
</evidence>
<dbReference type="AlphaFoldDB" id="A0A8J2YNW6"/>
<keyword evidence="3" id="KW-1185">Reference proteome</keyword>
<comment type="caution">
    <text evidence="2">The sequence shown here is derived from an EMBL/GenBank/DDBJ whole genome shotgun (WGS) entry which is preliminary data.</text>
</comment>
<accession>A0A8J2YNW6</accession>
<feature type="domain" description="DUF427" evidence="1">
    <location>
        <begin position="24"/>
        <end position="112"/>
    </location>
</feature>
<dbReference type="Proteomes" id="UP000602745">
    <property type="component" value="Unassembled WGS sequence"/>
</dbReference>
<sequence length="123" mass="13405">MQGGTRPNAAHPITVEPVTDTIIVRIGDVILAESDNALILREASLAPVYYIPADEVALDELSASTTRTHCPYKGDASYFSTRDGSVKDVAWSYQDPFDHMLTIKGHLAFYPDRVDAIEAVPGN</sequence>
<dbReference type="InterPro" id="IPR038694">
    <property type="entry name" value="DUF427_sf"/>
</dbReference>
<proteinExistence type="predicted"/>
<gene>
    <name evidence="2" type="ORF">GCM10007276_35160</name>
</gene>
<dbReference type="PANTHER" id="PTHR34310:SF8">
    <property type="entry name" value="CONSERVED PROTEIN"/>
    <property type="match status" value="1"/>
</dbReference>